<evidence type="ECO:0000256" key="4">
    <source>
        <dbReference type="ARBA" id="ARBA00023125"/>
    </source>
</evidence>
<dbReference type="SUPFAM" id="SSF88659">
    <property type="entry name" value="Sigma3 and sigma4 domains of RNA polymerase sigma factors"/>
    <property type="match status" value="1"/>
</dbReference>
<dbReference type="AlphaFoldDB" id="A0A1Z3LVK5"/>
<dbReference type="PANTHER" id="PTHR43133">
    <property type="entry name" value="RNA POLYMERASE ECF-TYPE SIGMA FACTO"/>
    <property type="match status" value="1"/>
</dbReference>
<feature type="domain" description="RNA polymerase sigma factor 70 region 4 type 2" evidence="7">
    <location>
        <begin position="112"/>
        <end position="164"/>
    </location>
</feature>
<dbReference type="GO" id="GO:0003677">
    <property type="term" value="F:DNA binding"/>
    <property type="evidence" value="ECO:0007669"/>
    <property type="project" value="UniProtKB-KW"/>
</dbReference>
<evidence type="ECO:0000256" key="5">
    <source>
        <dbReference type="ARBA" id="ARBA00023163"/>
    </source>
</evidence>
<name>A0A1Z3LVK5_BREDI</name>
<organism evidence="8 9">
    <name type="scientific">Brevundimonas diminuta</name>
    <name type="common">Pseudomonas diminuta</name>
    <dbReference type="NCBI Taxonomy" id="293"/>
    <lineage>
        <taxon>Bacteria</taxon>
        <taxon>Pseudomonadati</taxon>
        <taxon>Pseudomonadota</taxon>
        <taxon>Alphaproteobacteria</taxon>
        <taxon>Caulobacterales</taxon>
        <taxon>Caulobacteraceae</taxon>
        <taxon>Brevundimonas</taxon>
    </lineage>
</organism>
<evidence type="ECO:0000256" key="3">
    <source>
        <dbReference type="ARBA" id="ARBA00023082"/>
    </source>
</evidence>
<dbReference type="Gene3D" id="1.10.10.10">
    <property type="entry name" value="Winged helix-like DNA-binding domain superfamily/Winged helix DNA-binding domain"/>
    <property type="match status" value="1"/>
</dbReference>
<evidence type="ECO:0000313" key="8">
    <source>
        <dbReference type="EMBL" id="ASD26186.1"/>
    </source>
</evidence>
<dbReference type="Proteomes" id="UP000197024">
    <property type="component" value="Chromosome"/>
</dbReference>
<dbReference type="EMBL" id="CP021995">
    <property type="protein sequence ID" value="ASD26186.1"/>
    <property type="molecule type" value="Genomic_DNA"/>
</dbReference>
<protein>
    <recommendedName>
        <fullName evidence="7">RNA polymerase sigma factor 70 region 4 type 2 domain-containing protein</fullName>
    </recommendedName>
</protein>
<reference evidence="8 9" key="1">
    <citation type="submission" date="2017-06" db="EMBL/GenBank/DDBJ databases">
        <title>Biodegradation of gentamicin by bacterial consortia AMQD4 in synthetic medium and raw gentamicin sewage.</title>
        <authorList>
            <person name="Chang H."/>
            <person name="Feng Y."/>
            <person name="Li Z."/>
            <person name="Xue J."/>
            <person name="Cheng D."/>
        </authorList>
    </citation>
    <scope>NUCLEOTIDE SEQUENCE [LARGE SCALE GENOMIC DNA]</scope>
    <source>
        <strain evidence="8 9">BZC3</strain>
    </source>
</reference>
<dbReference type="GO" id="GO:0016987">
    <property type="term" value="F:sigma factor activity"/>
    <property type="evidence" value="ECO:0007669"/>
    <property type="project" value="UniProtKB-KW"/>
</dbReference>
<keyword evidence="2" id="KW-0805">Transcription regulation</keyword>
<dbReference type="NCBIfam" id="TIGR02937">
    <property type="entry name" value="sigma70-ECF"/>
    <property type="match status" value="1"/>
</dbReference>
<dbReference type="InterPro" id="IPR013325">
    <property type="entry name" value="RNA_pol_sigma_r2"/>
</dbReference>
<dbReference type="PANTHER" id="PTHR43133:SF8">
    <property type="entry name" value="RNA POLYMERASE SIGMA FACTOR HI_1459-RELATED"/>
    <property type="match status" value="1"/>
</dbReference>
<keyword evidence="5" id="KW-0804">Transcription</keyword>
<sequence>MVEDEELRAWFFREVFPLEAALTRFIRRNWRNESDVADLRQDIYTKVYTAAQRQLPIQARAFLFTTARNHLINTAKRAKIVSFDLVADLEASFPEAMSADLDRQLTARDELRRVQAGLERLPARCRQVMTLRRVEGLSTKEVAAHLNISVSTVEQQMVHGLRALTDYMMGGQGRIRRSPPKTAASKSESQS</sequence>
<proteinExistence type="inferred from homology"/>
<comment type="similarity">
    <text evidence="1">Belongs to the sigma-70 factor family. ECF subfamily.</text>
</comment>
<evidence type="ECO:0000256" key="1">
    <source>
        <dbReference type="ARBA" id="ARBA00010641"/>
    </source>
</evidence>
<dbReference type="Pfam" id="PF08281">
    <property type="entry name" value="Sigma70_r4_2"/>
    <property type="match status" value="1"/>
</dbReference>
<keyword evidence="3" id="KW-0731">Sigma factor</keyword>
<dbReference type="InterPro" id="IPR036388">
    <property type="entry name" value="WH-like_DNA-bd_sf"/>
</dbReference>
<accession>A0A1Z3LVK5</accession>
<dbReference type="GO" id="GO:0006352">
    <property type="term" value="P:DNA-templated transcription initiation"/>
    <property type="evidence" value="ECO:0007669"/>
    <property type="project" value="InterPro"/>
</dbReference>
<dbReference type="Gene3D" id="1.10.1740.10">
    <property type="match status" value="1"/>
</dbReference>
<dbReference type="SUPFAM" id="SSF88946">
    <property type="entry name" value="Sigma2 domain of RNA polymerase sigma factors"/>
    <property type="match status" value="1"/>
</dbReference>
<evidence type="ECO:0000313" key="9">
    <source>
        <dbReference type="Proteomes" id="UP000197024"/>
    </source>
</evidence>
<feature type="region of interest" description="Disordered" evidence="6">
    <location>
        <begin position="169"/>
        <end position="191"/>
    </location>
</feature>
<dbReference type="InterPro" id="IPR013324">
    <property type="entry name" value="RNA_pol_sigma_r3/r4-like"/>
</dbReference>
<reference evidence="8 9" key="2">
    <citation type="submission" date="2017-06" db="EMBL/GenBank/DDBJ databases">
        <authorList>
            <person name="Kim H.J."/>
            <person name="Triplett B.A."/>
        </authorList>
    </citation>
    <scope>NUCLEOTIDE SEQUENCE [LARGE SCALE GENOMIC DNA]</scope>
    <source>
        <strain evidence="8 9">BZC3</strain>
    </source>
</reference>
<keyword evidence="4" id="KW-0238">DNA-binding</keyword>
<evidence type="ECO:0000256" key="6">
    <source>
        <dbReference type="SAM" id="MobiDB-lite"/>
    </source>
</evidence>
<dbReference type="InterPro" id="IPR039425">
    <property type="entry name" value="RNA_pol_sigma-70-like"/>
</dbReference>
<dbReference type="CDD" id="cd06171">
    <property type="entry name" value="Sigma70_r4"/>
    <property type="match status" value="1"/>
</dbReference>
<evidence type="ECO:0000256" key="2">
    <source>
        <dbReference type="ARBA" id="ARBA00023015"/>
    </source>
</evidence>
<dbReference type="InterPro" id="IPR014284">
    <property type="entry name" value="RNA_pol_sigma-70_dom"/>
</dbReference>
<dbReference type="InterPro" id="IPR013249">
    <property type="entry name" value="RNA_pol_sigma70_r4_t2"/>
</dbReference>
<evidence type="ECO:0000259" key="7">
    <source>
        <dbReference type="Pfam" id="PF08281"/>
    </source>
</evidence>
<gene>
    <name evidence="8" type="ORF">CD943_04365</name>
</gene>